<proteinExistence type="predicted"/>
<dbReference type="InterPro" id="IPR043128">
    <property type="entry name" value="Rev_trsase/Diguanyl_cyclase"/>
</dbReference>
<name>A0A4U1BH09_9GAMM</name>
<dbReference type="OrthoDB" id="6400548at2"/>
<protein>
    <submittedName>
        <fullName evidence="1">Uncharacterized protein</fullName>
    </submittedName>
</protein>
<accession>A0A4U1BH09</accession>
<comment type="caution">
    <text evidence="1">The sequence shown here is derived from an EMBL/GenBank/DDBJ whole genome shotgun (WGS) entry which is preliminary data.</text>
</comment>
<gene>
    <name evidence="1" type="ORF">FCL40_04955</name>
</gene>
<sequence length="431" mass="48355">MDSQHLHEKIKEVEAWRRLAQAAEGESLLHHIGLSLYRLQGWPWVALAEVAKGQVHILLLSEAGSPKAVPSYTLEDAPCRMLYPAGEHADFMLFSNNMRRFPQWGLLKQLPVRSYLAQRLSDTRDHRHYHLIALHNNLVEEQNLPKTLVATAARRMAVEIRQKAEHRELARLQQITQHPALALAYVNDRQQLEWASPGLSQLLGSPLTALLHQPVSRLFPMVTPANLAHSRQQPVQLNQICTLADGQRQSLEIAIHSMTDGFLLSLVAPHRGGTLIGEPQPQQLTGRLEQELARLQRKGEVSALLFVDFSGPEADPLIEDQLERVLSWGAEQLRGVLRKEDFVSRLGNRLVVLTACFDHHGEVPRNQLTAIAAKVDTRLSLGVPMEGVAVCHSLRIRLITSWDSDIDEVLDPAHATPWQPQSQPTPLKILS</sequence>
<dbReference type="Gene3D" id="3.30.70.270">
    <property type="match status" value="1"/>
</dbReference>
<reference evidence="1 2" key="1">
    <citation type="submission" date="2019-04" db="EMBL/GenBank/DDBJ databases">
        <authorList>
            <person name="Hwang J.C."/>
        </authorList>
    </citation>
    <scope>NUCLEOTIDE SEQUENCE [LARGE SCALE GENOMIC DNA]</scope>
    <source>
        <strain evidence="1 2">IMCC35001</strain>
    </source>
</reference>
<dbReference type="Proteomes" id="UP000305674">
    <property type="component" value="Unassembled WGS sequence"/>
</dbReference>
<dbReference type="RefSeq" id="WP_136851932.1">
    <property type="nucleotide sequence ID" value="NZ_SWCI01000002.1"/>
</dbReference>
<keyword evidence="2" id="KW-1185">Reference proteome</keyword>
<evidence type="ECO:0000313" key="2">
    <source>
        <dbReference type="Proteomes" id="UP000305674"/>
    </source>
</evidence>
<organism evidence="1 2">
    <name type="scientific">Ferrimonas sediminicola</name>
    <dbReference type="NCBI Taxonomy" id="2569538"/>
    <lineage>
        <taxon>Bacteria</taxon>
        <taxon>Pseudomonadati</taxon>
        <taxon>Pseudomonadota</taxon>
        <taxon>Gammaproteobacteria</taxon>
        <taxon>Alteromonadales</taxon>
        <taxon>Ferrimonadaceae</taxon>
        <taxon>Ferrimonas</taxon>
    </lineage>
</organism>
<evidence type="ECO:0000313" key="1">
    <source>
        <dbReference type="EMBL" id="TKB50501.1"/>
    </source>
</evidence>
<dbReference type="EMBL" id="SWCI01000002">
    <property type="protein sequence ID" value="TKB50501.1"/>
    <property type="molecule type" value="Genomic_DNA"/>
</dbReference>
<dbReference type="AlphaFoldDB" id="A0A4U1BH09"/>